<feature type="domain" description="RING-type" evidence="6">
    <location>
        <begin position="104"/>
        <end position="151"/>
    </location>
</feature>
<protein>
    <submittedName>
        <fullName evidence="8">Uncharacterized protein</fullName>
    </submittedName>
</protein>
<dbReference type="InterPro" id="IPR011011">
    <property type="entry name" value="Znf_FYVE_PHD"/>
</dbReference>
<accession>A0A7R9KZB3</accession>
<evidence type="ECO:0000313" key="9">
    <source>
        <dbReference type="Proteomes" id="UP000759131"/>
    </source>
</evidence>
<dbReference type="PANTHER" id="PTHR12420">
    <property type="entry name" value="PHD FINGER PROTEIN"/>
    <property type="match status" value="1"/>
</dbReference>
<dbReference type="Gene3D" id="3.30.40.10">
    <property type="entry name" value="Zinc/RING finger domain, C3HC4 (zinc finger)"/>
    <property type="match status" value="2"/>
</dbReference>
<dbReference type="InterPro" id="IPR051188">
    <property type="entry name" value="PHD-type_Zinc_Finger"/>
</dbReference>
<dbReference type="SUPFAM" id="SSF57850">
    <property type="entry name" value="RING/U-box"/>
    <property type="match status" value="1"/>
</dbReference>
<evidence type="ECO:0000256" key="4">
    <source>
        <dbReference type="PROSITE-ProRule" id="PRU00175"/>
    </source>
</evidence>
<dbReference type="EMBL" id="OC863488">
    <property type="protein sequence ID" value="CAD7631036.1"/>
    <property type="molecule type" value="Genomic_DNA"/>
</dbReference>
<dbReference type="InterPro" id="IPR001841">
    <property type="entry name" value="Znf_RING"/>
</dbReference>
<name>A0A7R9KZB3_9ACAR</name>
<feature type="region of interest" description="Disordered" evidence="5">
    <location>
        <begin position="254"/>
        <end position="342"/>
    </location>
</feature>
<keyword evidence="9" id="KW-1185">Reference proteome</keyword>
<evidence type="ECO:0000256" key="1">
    <source>
        <dbReference type="ARBA" id="ARBA00022723"/>
    </source>
</evidence>
<evidence type="ECO:0000256" key="5">
    <source>
        <dbReference type="SAM" id="MobiDB-lite"/>
    </source>
</evidence>
<dbReference type="Proteomes" id="UP000759131">
    <property type="component" value="Unassembled WGS sequence"/>
</dbReference>
<feature type="domain" description="PHD-type" evidence="7">
    <location>
        <begin position="1"/>
        <end position="96"/>
    </location>
</feature>
<proteinExistence type="predicted"/>
<dbReference type="PROSITE" id="PS51805">
    <property type="entry name" value="EPHD"/>
    <property type="match status" value="1"/>
</dbReference>
<dbReference type="OrthoDB" id="512616at2759"/>
<dbReference type="Pfam" id="PF13771">
    <property type="entry name" value="zf-HC5HC2H"/>
    <property type="match status" value="1"/>
</dbReference>
<dbReference type="InterPro" id="IPR013083">
    <property type="entry name" value="Znf_RING/FYVE/PHD"/>
</dbReference>
<dbReference type="GO" id="GO:0008270">
    <property type="term" value="F:zinc ion binding"/>
    <property type="evidence" value="ECO:0007669"/>
    <property type="project" value="UniProtKB-KW"/>
</dbReference>
<evidence type="ECO:0000256" key="3">
    <source>
        <dbReference type="ARBA" id="ARBA00022833"/>
    </source>
</evidence>
<dbReference type="Pfam" id="PF26054">
    <property type="entry name" value="PHD_G2E3"/>
    <property type="match status" value="1"/>
</dbReference>
<feature type="compositionally biased region" description="Low complexity" evidence="5">
    <location>
        <begin position="267"/>
        <end position="286"/>
    </location>
</feature>
<gene>
    <name evidence="8" type="ORF">OSB1V03_LOCUS11447</name>
</gene>
<evidence type="ECO:0000259" key="6">
    <source>
        <dbReference type="PROSITE" id="PS50089"/>
    </source>
</evidence>
<evidence type="ECO:0000313" key="8">
    <source>
        <dbReference type="EMBL" id="CAD7631036.1"/>
    </source>
</evidence>
<organism evidence="8">
    <name type="scientific">Medioppia subpectinata</name>
    <dbReference type="NCBI Taxonomy" id="1979941"/>
    <lineage>
        <taxon>Eukaryota</taxon>
        <taxon>Metazoa</taxon>
        <taxon>Ecdysozoa</taxon>
        <taxon>Arthropoda</taxon>
        <taxon>Chelicerata</taxon>
        <taxon>Arachnida</taxon>
        <taxon>Acari</taxon>
        <taxon>Acariformes</taxon>
        <taxon>Sarcoptiformes</taxon>
        <taxon>Oribatida</taxon>
        <taxon>Brachypylina</taxon>
        <taxon>Oppioidea</taxon>
        <taxon>Oppiidae</taxon>
        <taxon>Medioppia</taxon>
    </lineage>
</organism>
<keyword evidence="2 4" id="KW-0863">Zinc-finger</keyword>
<dbReference type="EMBL" id="CAJPIZ010008913">
    <property type="protein sequence ID" value="CAG2111466.1"/>
    <property type="molecule type" value="Genomic_DNA"/>
</dbReference>
<dbReference type="PANTHER" id="PTHR12420:SF42">
    <property type="entry name" value="G2_M PHASE-SPECIFIC E3 UBIQUITIN-PROTEIN LIGASE"/>
    <property type="match status" value="1"/>
</dbReference>
<keyword evidence="3" id="KW-0862">Zinc</keyword>
<evidence type="ECO:0000256" key="2">
    <source>
        <dbReference type="ARBA" id="ARBA00022771"/>
    </source>
</evidence>
<dbReference type="GO" id="GO:0005634">
    <property type="term" value="C:nucleus"/>
    <property type="evidence" value="ECO:0007669"/>
    <property type="project" value="TreeGrafter"/>
</dbReference>
<dbReference type="InterPro" id="IPR059102">
    <property type="entry name" value="PHD_PHF7/G2E3-like"/>
</dbReference>
<sequence length="405" mass="45848">METQTVSHDSQWEHLLSSGLVQRGADSEGIYGFLVEDIRKEHKRGERLRCSYCKNNGATIGCAIKSCKTMFHLPCGLKSQALCQFFDKFEYEELKSGIEAKNDCPICYTGLKFDEGVDVLATVCCDKLIHRLCIQKQALSAGYFFKCPLCNSGQEFKEMVQIQGIYVPKQDASWETEANRFDDLYRRHSRCDQEECFCPNGRNHSSDARNWQLLICDTCGSKGAHWQCIGRSNYVDVWNCDDCLQVEERIRQREEDYDNRAKQNSRANSSSNINPNLLSTTNSSANEKPLKRRQTTDTARRTAYQLSTNESIEINIDSGDDEPPAAQTPPPKRMRGSGLSVRRKPEMKDMAIQCELVSVDDLIDCDPIERLQPYVIKVSNPVIASGVTECIEIDGDSDEDIVIID</sequence>
<dbReference type="SUPFAM" id="SSF57903">
    <property type="entry name" value="FYVE/PHD zinc finger"/>
    <property type="match status" value="1"/>
</dbReference>
<reference evidence="8" key="1">
    <citation type="submission" date="2020-11" db="EMBL/GenBank/DDBJ databases">
        <authorList>
            <person name="Tran Van P."/>
        </authorList>
    </citation>
    <scope>NUCLEOTIDE SEQUENCE</scope>
</reference>
<dbReference type="InterPro" id="IPR034732">
    <property type="entry name" value="EPHD"/>
</dbReference>
<evidence type="ECO:0000259" key="7">
    <source>
        <dbReference type="PROSITE" id="PS51805"/>
    </source>
</evidence>
<dbReference type="AlphaFoldDB" id="A0A7R9KZB3"/>
<keyword evidence="1" id="KW-0479">Metal-binding</keyword>
<dbReference type="PROSITE" id="PS50089">
    <property type="entry name" value="ZF_RING_2"/>
    <property type="match status" value="1"/>
</dbReference>